<dbReference type="EnsemblFungi" id="EJT77833">
    <property type="protein sequence ID" value="EJT77833"/>
    <property type="gene ID" value="GGTG_02936"/>
</dbReference>
<dbReference type="GeneID" id="20343394"/>
<evidence type="ECO:0000313" key="2">
    <source>
        <dbReference type="EMBL" id="EJT77833.1"/>
    </source>
</evidence>
<reference evidence="2" key="3">
    <citation type="submission" date="2010-09" db="EMBL/GenBank/DDBJ databases">
        <title>Annotation of Gaeumannomyces graminis var. tritici R3-111a-1.</title>
        <authorList>
            <consortium name="The Broad Institute Genome Sequencing Platform"/>
            <person name="Ma L.-J."/>
            <person name="Dead R."/>
            <person name="Young S.K."/>
            <person name="Zeng Q."/>
            <person name="Gargeya S."/>
            <person name="Fitzgerald M."/>
            <person name="Haas B."/>
            <person name="Abouelleil A."/>
            <person name="Alvarado L."/>
            <person name="Arachchi H.M."/>
            <person name="Berlin A."/>
            <person name="Brown A."/>
            <person name="Chapman S.B."/>
            <person name="Chen Z."/>
            <person name="Dunbar C."/>
            <person name="Freedman E."/>
            <person name="Gearin G."/>
            <person name="Gellesch M."/>
            <person name="Goldberg J."/>
            <person name="Griggs A."/>
            <person name="Gujja S."/>
            <person name="Heiman D."/>
            <person name="Howarth C."/>
            <person name="Larson L."/>
            <person name="Lui A."/>
            <person name="MacDonald P.J.P."/>
            <person name="Mehta T."/>
            <person name="Montmayeur A."/>
            <person name="Murphy C."/>
            <person name="Neiman D."/>
            <person name="Pearson M."/>
            <person name="Priest M."/>
            <person name="Roberts A."/>
            <person name="Saif S."/>
            <person name="Shea T."/>
            <person name="Shenoy N."/>
            <person name="Sisk P."/>
            <person name="Stolte C."/>
            <person name="Sykes S."/>
            <person name="Yandava C."/>
            <person name="Wortman J."/>
            <person name="Nusbaum C."/>
            <person name="Birren B."/>
        </authorList>
    </citation>
    <scope>NUCLEOTIDE SEQUENCE</scope>
    <source>
        <strain evidence="2">R3-111a-1</strain>
    </source>
</reference>
<dbReference type="RefSeq" id="XP_009218978.1">
    <property type="nucleotide sequence ID" value="XM_009220714.1"/>
</dbReference>
<dbReference type="EMBL" id="GL385396">
    <property type="protein sequence ID" value="EJT77833.1"/>
    <property type="molecule type" value="Genomic_DNA"/>
</dbReference>
<dbReference type="VEuPathDB" id="FungiDB:GGTG_02936"/>
<feature type="region of interest" description="Disordered" evidence="1">
    <location>
        <begin position="80"/>
        <end position="131"/>
    </location>
</feature>
<reference evidence="3" key="5">
    <citation type="submission" date="2018-04" db="UniProtKB">
        <authorList>
            <consortium name="EnsemblFungi"/>
        </authorList>
    </citation>
    <scope>IDENTIFICATION</scope>
    <source>
        <strain evidence="3">R3-111a-1</strain>
    </source>
</reference>
<reference evidence="3" key="4">
    <citation type="journal article" date="2015" name="G3 (Bethesda)">
        <title>Genome sequences of three phytopathogenic species of the Magnaporthaceae family of fungi.</title>
        <authorList>
            <person name="Okagaki L.H."/>
            <person name="Nunes C.C."/>
            <person name="Sailsbery J."/>
            <person name="Clay B."/>
            <person name="Brown D."/>
            <person name="John T."/>
            <person name="Oh Y."/>
            <person name="Young N."/>
            <person name="Fitzgerald M."/>
            <person name="Haas B.J."/>
            <person name="Zeng Q."/>
            <person name="Young S."/>
            <person name="Adiconis X."/>
            <person name="Fan L."/>
            <person name="Levin J.Z."/>
            <person name="Mitchell T.K."/>
            <person name="Okubara P.A."/>
            <person name="Farman M.L."/>
            <person name="Kohn L.M."/>
            <person name="Birren B."/>
            <person name="Ma L.-J."/>
            <person name="Dean R.A."/>
        </authorList>
    </citation>
    <scope>NUCLEOTIDE SEQUENCE</scope>
    <source>
        <strain evidence="3">R3-111a-1</strain>
    </source>
</reference>
<gene>
    <name evidence="3" type="primary">20343394</name>
    <name evidence="2" type="ORF">GGTG_02936</name>
</gene>
<evidence type="ECO:0000256" key="1">
    <source>
        <dbReference type="SAM" id="MobiDB-lite"/>
    </source>
</evidence>
<dbReference type="AlphaFoldDB" id="J3NNT0"/>
<keyword evidence="4" id="KW-1185">Reference proteome</keyword>
<evidence type="ECO:0000313" key="3">
    <source>
        <dbReference type="EnsemblFungi" id="EJT77833"/>
    </source>
</evidence>
<organism evidence="2">
    <name type="scientific">Gaeumannomyces tritici (strain R3-111a-1)</name>
    <name type="common">Wheat and barley take-all root rot fungus</name>
    <name type="synonym">Gaeumannomyces graminis var. tritici</name>
    <dbReference type="NCBI Taxonomy" id="644352"/>
    <lineage>
        <taxon>Eukaryota</taxon>
        <taxon>Fungi</taxon>
        <taxon>Dikarya</taxon>
        <taxon>Ascomycota</taxon>
        <taxon>Pezizomycotina</taxon>
        <taxon>Sordariomycetes</taxon>
        <taxon>Sordariomycetidae</taxon>
        <taxon>Magnaporthales</taxon>
        <taxon>Magnaporthaceae</taxon>
        <taxon>Gaeumannomyces</taxon>
    </lineage>
</organism>
<feature type="region of interest" description="Disordered" evidence="1">
    <location>
        <begin position="1"/>
        <end position="31"/>
    </location>
</feature>
<accession>J3NNT0</accession>
<sequence length="131" mass="13925">MQKHVYPVSKAFSPSLPPCLDTGGRDGRTGGMMLPATDSRRLAAQGLPHGRQTISLHAQSERNGQPVWTVRPPAPHILRGQDVEVGSGRKGKSGRPVGDEDEEEEALQDAGWCSAMDPPPIPLCSPVTGPV</sequence>
<dbReference type="Proteomes" id="UP000006039">
    <property type="component" value="Unassembled WGS sequence"/>
</dbReference>
<proteinExistence type="predicted"/>
<name>J3NNT0_GAET3</name>
<evidence type="ECO:0000313" key="4">
    <source>
        <dbReference type="Proteomes" id="UP000006039"/>
    </source>
</evidence>
<dbReference type="HOGENOM" id="CLU_1927733_0_0_1"/>
<reference evidence="2" key="2">
    <citation type="submission" date="2010-07" db="EMBL/GenBank/DDBJ databases">
        <authorList>
            <consortium name="The Broad Institute Genome Sequencing Platform"/>
            <consortium name="Broad Institute Genome Sequencing Center for Infectious Disease"/>
            <person name="Ma L.-J."/>
            <person name="Dead R."/>
            <person name="Young S."/>
            <person name="Zeng Q."/>
            <person name="Koehrsen M."/>
            <person name="Alvarado L."/>
            <person name="Berlin A."/>
            <person name="Chapman S.B."/>
            <person name="Chen Z."/>
            <person name="Freedman E."/>
            <person name="Gellesch M."/>
            <person name="Goldberg J."/>
            <person name="Griggs A."/>
            <person name="Gujja S."/>
            <person name="Heilman E.R."/>
            <person name="Heiman D."/>
            <person name="Hepburn T."/>
            <person name="Howarth C."/>
            <person name="Jen D."/>
            <person name="Larson L."/>
            <person name="Mehta T."/>
            <person name="Neiman D."/>
            <person name="Pearson M."/>
            <person name="Roberts A."/>
            <person name="Saif S."/>
            <person name="Shea T."/>
            <person name="Shenoy N."/>
            <person name="Sisk P."/>
            <person name="Stolte C."/>
            <person name="Sykes S."/>
            <person name="Walk T."/>
            <person name="White J."/>
            <person name="Yandava C."/>
            <person name="Haas B."/>
            <person name="Nusbaum C."/>
            <person name="Birren B."/>
        </authorList>
    </citation>
    <scope>NUCLEOTIDE SEQUENCE</scope>
    <source>
        <strain evidence="2">R3-111a-1</strain>
    </source>
</reference>
<protein>
    <submittedName>
        <fullName evidence="2 3">Uncharacterized protein</fullName>
    </submittedName>
</protein>
<reference evidence="4" key="1">
    <citation type="submission" date="2010-07" db="EMBL/GenBank/DDBJ databases">
        <title>The genome sequence of Gaeumannomyces graminis var. tritici strain R3-111a-1.</title>
        <authorList>
            <consortium name="The Broad Institute Genome Sequencing Platform"/>
            <person name="Ma L.-J."/>
            <person name="Dead R."/>
            <person name="Young S."/>
            <person name="Zeng Q."/>
            <person name="Koehrsen M."/>
            <person name="Alvarado L."/>
            <person name="Berlin A."/>
            <person name="Chapman S.B."/>
            <person name="Chen Z."/>
            <person name="Freedman E."/>
            <person name="Gellesch M."/>
            <person name="Goldberg J."/>
            <person name="Griggs A."/>
            <person name="Gujja S."/>
            <person name="Heilman E.R."/>
            <person name="Heiman D."/>
            <person name="Hepburn T."/>
            <person name="Howarth C."/>
            <person name="Jen D."/>
            <person name="Larson L."/>
            <person name="Mehta T."/>
            <person name="Neiman D."/>
            <person name="Pearson M."/>
            <person name="Roberts A."/>
            <person name="Saif S."/>
            <person name="Shea T."/>
            <person name="Shenoy N."/>
            <person name="Sisk P."/>
            <person name="Stolte C."/>
            <person name="Sykes S."/>
            <person name="Walk T."/>
            <person name="White J."/>
            <person name="Yandava C."/>
            <person name="Haas B."/>
            <person name="Nusbaum C."/>
            <person name="Birren B."/>
        </authorList>
    </citation>
    <scope>NUCLEOTIDE SEQUENCE [LARGE SCALE GENOMIC DNA]</scope>
    <source>
        <strain evidence="4">R3-111a-1</strain>
    </source>
</reference>